<dbReference type="InterPro" id="IPR005625">
    <property type="entry name" value="PepSY-ass_TM"/>
</dbReference>
<sequence length="178" mass="19716">MSTKGIVNSVRSFRKFHKWMGIVLAIFLLLSALTGVLLGWKKNVDLLQPPTQSGVDKALTSYKPVEELARASLLAVDSLGLTADNFDRIEYRPTKGIAKVIFDTGSWEVQVDATSLEILSVAKRHSDWIETIHDGSIISDAFKLVSMNILGLGLVFLTVTGLWLWYGPKRIRSLKSKG</sequence>
<keyword evidence="1" id="KW-0472">Membrane</keyword>
<dbReference type="STRING" id="333140.AWW68_02235"/>
<dbReference type="OrthoDB" id="271465at2"/>
<keyword evidence="1" id="KW-0812">Transmembrane</keyword>
<proteinExistence type="predicted"/>
<organism evidence="2 3">
    <name type="scientific">Roseivirga spongicola</name>
    <dbReference type="NCBI Taxonomy" id="333140"/>
    <lineage>
        <taxon>Bacteria</taxon>
        <taxon>Pseudomonadati</taxon>
        <taxon>Bacteroidota</taxon>
        <taxon>Cytophagia</taxon>
        <taxon>Cytophagales</taxon>
        <taxon>Roseivirgaceae</taxon>
        <taxon>Roseivirga</taxon>
    </lineage>
</organism>
<evidence type="ECO:0000256" key="1">
    <source>
        <dbReference type="SAM" id="Phobius"/>
    </source>
</evidence>
<dbReference type="RefSeq" id="WP_068216139.1">
    <property type="nucleotide sequence ID" value="NZ_LRPC01000001.1"/>
</dbReference>
<dbReference type="AlphaFoldDB" id="A0A150XFZ3"/>
<dbReference type="Proteomes" id="UP000075606">
    <property type="component" value="Unassembled WGS sequence"/>
</dbReference>
<reference evidence="2 3" key="1">
    <citation type="submission" date="2016-01" db="EMBL/GenBank/DDBJ databases">
        <title>Genome sequencing of Roseivirga spongicola UST030701-084.</title>
        <authorList>
            <person name="Selvaratnam C."/>
            <person name="Thevarajoo S."/>
            <person name="Goh K.M."/>
            <person name="Ee R."/>
            <person name="Chan K.-G."/>
            <person name="Chong C.S."/>
        </authorList>
    </citation>
    <scope>NUCLEOTIDE SEQUENCE [LARGE SCALE GENOMIC DNA]</scope>
    <source>
        <strain evidence="2 3">UST030701-084</strain>
    </source>
</reference>
<dbReference type="PANTHER" id="PTHR34219">
    <property type="entry name" value="IRON-REGULATED INNER MEMBRANE PROTEIN-RELATED"/>
    <property type="match status" value="1"/>
</dbReference>
<evidence type="ECO:0000313" key="2">
    <source>
        <dbReference type="EMBL" id="KYG77612.1"/>
    </source>
</evidence>
<keyword evidence="3" id="KW-1185">Reference proteome</keyword>
<protein>
    <submittedName>
        <fullName evidence="2">DNA mismatch repair protein</fullName>
    </submittedName>
</protein>
<feature type="transmembrane region" description="Helical" evidence="1">
    <location>
        <begin position="149"/>
        <end position="167"/>
    </location>
</feature>
<gene>
    <name evidence="2" type="ORF">AWW68_02235</name>
</gene>
<evidence type="ECO:0000313" key="3">
    <source>
        <dbReference type="Proteomes" id="UP000075606"/>
    </source>
</evidence>
<dbReference type="EMBL" id="LRPC01000001">
    <property type="protein sequence ID" value="KYG77612.1"/>
    <property type="molecule type" value="Genomic_DNA"/>
</dbReference>
<dbReference type="Pfam" id="PF03929">
    <property type="entry name" value="PepSY_TM"/>
    <property type="match status" value="1"/>
</dbReference>
<keyword evidence="1" id="KW-1133">Transmembrane helix</keyword>
<comment type="caution">
    <text evidence="2">The sequence shown here is derived from an EMBL/GenBank/DDBJ whole genome shotgun (WGS) entry which is preliminary data.</text>
</comment>
<feature type="transmembrane region" description="Helical" evidence="1">
    <location>
        <begin position="21"/>
        <end position="40"/>
    </location>
</feature>
<accession>A0A150XFZ3</accession>
<name>A0A150XFZ3_9BACT</name>